<evidence type="ECO:0000256" key="8">
    <source>
        <dbReference type="ARBA" id="ARBA00022679"/>
    </source>
</evidence>
<feature type="region of interest" description="Disordered" evidence="17">
    <location>
        <begin position="776"/>
        <end position="821"/>
    </location>
</feature>
<dbReference type="InterPro" id="IPR013083">
    <property type="entry name" value="Znf_RING/FYVE/PHD"/>
</dbReference>
<keyword evidence="13" id="KW-0539">Nucleus</keyword>
<keyword evidence="8" id="KW-0808">Transferase</keyword>
<dbReference type="EMBL" id="JAPFRF010000016">
    <property type="protein sequence ID" value="KAJ7309502.1"/>
    <property type="molecule type" value="Genomic_DNA"/>
</dbReference>
<dbReference type="InterPro" id="IPR039739">
    <property type="entry name" value="MAG2/RNF10"/>
</dbReference>
<feature type="region of interest" description="Disordered" evidence="17">
    <location>
        <begin position="1"/>
        <end position="198"/>
    </location>
</feature>
<dbReference type="PROSITE" id="PS00518">
    <property type="entry name" value="ZF_RING_1"/>
    <property type="match status" value="1"/>
</dbReference>
<evidence type="ECO:0000313" key="19">
    <source>
        <dbReference type="EMBL" id="KAJ7309502.1"/>
    </source>
</evidence>
<dbReference type="InterPro" id="IPR017907">
    <property type="entry name" value="Znf_RING_CS"/>
</dbReference>
<evidence type="ECO:0000256" key="6">
    <source>
        <dbReference type="ARBA" id="ARBA00012483"/>
    </source>
</evidence>
<evidence type="ECO:0000256" key="16">
    <source>
        <dbReference type="PROSITE-ProRule" id="PRU00175"/>
    </source>
</evidence>
<dbReference type="SMART" id="SM00184">
    <property type="entry name" value="RING"/>
    <property type="match status" value="1"/>
</dbReference>
<dbReference type="GO" id="GO:0061630">
    <property type="term" value="F:ubiquitin protein ligase activity"/>
    <property type="evidence" value="ECO:0007669"/>
    <property type="project" value="UniProtKB-EC"/>
</dbReference>
<dbReference type="SUPFAM" id="SSF57850">
    <property type="entry name" value="RING/U-box"/>
    <property type="match status" value="1"/>
</dbReference>
<dbReference type="PROSITE" id="PS50089">
    <property type="entry name" value="ZF_RING_2"/>
    <property type="match status" value="1"/>
</dbReference>
<comment type="catalytic activity">
    <reaction evidence="1">
        <text>S-ubiquitinyl-[E2 ubiquitin-conjugating enzyme]-L-cysteine + [acceptor protein]-L-lysine = [E2 ubiquitin-conjugating enzyme]-L-cysteine + N(6)-ubiquitinyl-[acceptor protein]-L-lysine.</text>
        <dbReference type="EC" id="2.3.2.27"/>
    </reaction>
</comment>
<keyword evidence="9" id="KW-0479">Metal-binding</keyword>
<keyword evidence="11" id="KW-0833">Ubl conjugation pathway</keyword>
<evidence type="ECO:0000256" key="1">
    <source>
        <dbReference type="ARBA" id="ARBA00000900"/>
    </source>
</evidence>
<evidence type="ECO:0000256" key="4">
    <source>
        <dbReference type="ARBA" id="ARBA00004906"/>
    </source>
</evidence>
<comment type="similarity">
    <text evidence="5">Belongs to the RNF10 family.</text>
</comment>
<evidence type="ECO:0000256" key="14">
    <source>
        <dbReference type="ARBA" id="ARBA00035131"/>
    </source>
</evidence>
<feature type="compositionally biased region" description="Polar residues" evidence="17">
    <location>
        <begin position="130"/>
        <end position="151"/>
    </location>
</feature>
<evidence type="ECO:0000256" key="12">
    <source>
        <dbReference type="ARBA" id="ARBA00022833"/>
    </source>
</evidence>
<dbReference type="Proteomes" id="UP001142489">
    <property type="component" value="Unassembled WGS sequence"/>
</dbReference>
<gene>
    <name evidence="19" type="ORF">JRQ81_007547</name>
</gene>
<accession>A0A9Q1AT60</accession>
<proteinExistence type="inferred from homology"/>
<feature type="compositionally biased region" description="Low complexity" evidence="17">
    <location>
        <begin position="21"/>
        <end position="90"/>
    </location>
</feature>
<dbReference type="GO" id="GO:0031643">
    <property type="term" value="P:positive regulation of myelination"/>
    <property type="evidence" value="ECO:0007669"/>
    <property type="project" value="TreeGrafter"/>
</dbReference>
<dbReference type="GO" id="GO:0005634">
    <property type="term" value="C:nucleus"/>
    <property type="evidence" value="ECO:0007669"/>
    <property type="project" value="UniProtKB-SubCell"/>
</dbReference>
<feature type="compositionally biased region" description="Basic and acidic residues" evidence="17">
    <location>
        <begin position="670"/>
        <end position="689"/>
    </location>
</feature>
<evidence type="ECO:0000256" key="2">
    <source>
        <dbReference type="ARBA" id="ARBA00004123"/>
    </source>
</evidence>
<evidence type="ECO:0000256" key="17">
    <source>
        <dbReference type="SAM" id="MobiDB-lite"/>
    </source>
</evidence>
<reference evidence="19" key="1">
    <citation type="journal article" date="2023" name="DNA Res.">
        <title>Chromosome-level genome assembly of Phrynocephalus forsythii using third-generation DNA sequencing and Hi-C analysis.</title>
        <authorList>
            <person name="Qi Y."/>
            <person name="Zhao W."/>
            <person name="Zhao Y."/>
            <person name="Niu C."/>
            <person name="Cao S."/>
            <person name="Zhang Y."/>
        </authorList>
    </citation>
    <scope>NUCLEOTIDE SEQUENCE</scope>
    <source>
        <tissue evidence="19">Muscle</tissue>
    </source>
</reference>
<evidence type="ECO:0000256" key="9">
    <source>
        <dbReference type="ARBA" id="ARBA00022723"/>
    </source>
</evidence>
<evidence type="ECO:0000256" key="11">
    <source>
        <dbReference type="ARBA" id="ARBA00022786"/>
    </source>
</evidence>
<feature type="compositionally biased region" description="Pro residues" evidence="17">
    <location>
        <begin position="9"/>
        <end position="20"/>
    </location>
</feature>
<feature type="compositionally biased region" description="Basic and acidic residues" evidence="17">
    <location>
        <begin position="176"/>
        <end position="186"/>
    </location>
</feature>
<evidence type="ECO:0000256" key="13">
    <source>
        <dbReference type="ARBA" id="ARBA00023242"/>
    </source>
</evidence>
<dbReference type="AlphaFoldDB" id="A0A9Q1AT60"/>
<dbReference type="PANTHER" id="PTHR12983">
    <property type="entry name" value="RING FINGER 10 FAMILY MEMBER"/>
    <property type="match status" value="1"/>
</dbReference>
<feature type="region of interest" description="Disordered" evidence="17">
    <location>
        <begin position="663"/>
        <end position="689"/>
    </location>
</feature>
<evidence type="ECO:0000256" key="5">
    <source>
        <dbReference type="ARBA" id="ARBA00008117"/>
    </source>
</evidence>
<evidence type="ECO:0000256" key="7">
    <source>
        <dbReference type="ARBA" id="ARBA00022490"/>
    </source>
</evidence>
<organism evidence="19 20">
    <name type="scientific">Phrynocephalus forsythii</name>
    <dbReference type="NCBI Taxonomy" id="171643"/>
    <lineage>
        <taxon>Eukaryota</taxon>
        <taxon>Metazoa</taxon>
        <taxon>Chordata</taxon>
        <taxon>Craniata</taxon>
        <taxon>Vertebrata</taxon>
        <taxon>Euteleostomi</taxon>
        <taxon>Lepidosauria</taxon>
        <taxon>Squamata</taxon>
        <taxon>Bifurcata</taxon>
        <taxon>Unidentata</taxon>
        <taxon>Episquamata</taxon>
        <taxon>Toxicofera</taxon>
        <taxon>Iguania</taxon>
        <taxon>Acrodonta</taxon>
        <taxon>Agamidae</taxon>
        <taxon>Agaminae</taxon>
        <taxon>Phrynocephalus</taxon>
    </lineage>
</organism>
<evidence type="ECO:0000259" key="18">
    <source>
        <dbReference type="PROSITE" id="PS50089"/>
    </source>
</evidence>
<dbReference type="GO" id="GO:0005737">
    <property type="term" value="C:cytoplasm"/>
    <property type="evidence" value="ECO:0007669"/>
    <property type="project" value="UniProtKB-SubCell"/>
</dbReference>
<dbReference type="GO" id="GO:0008270">
    <property type="term" value="F:zinc ion binding"/>
    <property type="evidence" value="ECO:0007669"/>
    <property type="project" value="UniProtKB-KW"/>
</dbReference>
<feature type="domain" description="RING-type" evidence="18">
    <location>
        <begin position="287"/>
        <end position="328"/>
    </location>
</feature>
<dbReference type="GO" id="GO:0000976">
    <property type="term" value="F:transcription cis-regulatory region binding"/>
    <property type="evidence" value="ECO:0007669"/>
    <property type="project" value="TreeGrafter"/>
</dbReference>
<dbReference type="InterPro" id="IPR001841">
    <property type="entry name" value="Znf_RING"/>
</dbReference>
<protein>
    <recommendedName>
        <fullName evidence="14">E3 ubiquitin-protein ligase RNF10</fullName>
        <ecNumber evidence="6">2.3.2.27</ecNumber>
    </recommendedName>
    <alternativeName>
        <fullName evidence="15">RING finger protein 10</fullName>
    </alternativeName>
</protein>
<feature type="region of interest" description="Disordered" evidence="17">
    <location>
        <begin position="836"/>
        <end position="870"/>
    </location>
</feature>
<keyword evidence="7" id="KW-0963">Cytoplasm</keyword>
<keyword evidence="12" id="KW-0862">Zinc</keyword>
<dbReference type="OrthoDB" id="10064108at2759"/>
<feature type="compositionally biased region" description="Low complexity" evidence="17">
    <location>
        <begin position="724"/>
        <end position="742"/>
    </location>
</feature>
<evidence type="ECO:0000313" key="20">
    <source>
        <dbReference type="Proteomes" id="UP001142489"/>
    </source>
</evidence>
<comment type="pathway">
    <text evidence="4">Protein modification; protein ubiquitination.</text>
</comment>
<evidence type="ECO:0000256" key="10">
    <source>
        <dbReference type="ARBA" id="ARBA00022771"/>
    </source>
</evidence>
<dbReference type="CDD" id="cd16536">
    <property type="entry name" value="RING-HC_RNF10"/>
    <property type="match status" value="1"/>
</dbReference>
<comment type="caution">
    <text evidence="19">The sequence shown here is derived from an EMBL/GenBank/DDBJ whole genome shotgun (WGS) entry which is preliminary data.</text>
</comment>
<name>A0A9Q1AT60_9SAUR</name>
<evidence type="ECO:0000256" key="3">
    <source>
        <dbReference type="ARBA" id="ARBA00004496"/>
    </source>
</evidence>
<feature type="region of interest" description="Disordered" evidence="17">
    <location>
        <begin position="708"/>
        <end position="760"/>
    </location>
</feature>
<dbReference type="Gene3D" id="3.30.40.10">
    <property type="entry name" value="Zinc/RING finger domain, C3HC4 (zinc finger)"/>
    <property type="match status" value="1"/>
</dbReference>
<dbReference type="GO" id="GO:0045944">
    <property type="term" value="P:positive regulation of transcription by RNA polymerase II"/>
    <property type="evidence" value="ECO:0007669"/>
    <property type="project" value="TreeGrafter"/>
</dbReference>
<sequence>MSLGFGPSAAPPPPPPPPPAAAATSLAPRAPPGTSARPAGAAAAAPGAAAAPDPARMDKSSPWGSSGPGPNANPSSSAAAASAAAASGSKGPPPRSNSTGPSGGESKPKGDGKSANGSKQRYNRKRETSYPKNESFSGQSRRSTSQKSKTFNKVPPQRGGQGSGGGKPFSSPFNGGRREEVAEAQRAEWSPAQPSGPKKISLNHLLNFTFEPRGQASHLDGSGRGSWGKRNRWGSKPFSKEMFLQANCQFVVCDDQDYTVHFTDPDTLVNWDFVEQVRICSHEVPSCPICLYPPTAAKITRCGHIFCWPCILHYLSLSEKTWSKCPICYSSIHKKDLKSVVALETHQYAIGDTITMQLMRREKGVLVALPKSKPTHVEQPIHLGDEEHSQYSKLLLASKAQVLQQVILEEKAALLRQYQEDKDTPEACFIEAAIQELKDREGGLMPEKHTDSDVTRATEAMEELGVREVSGREAAVASSQEQKCVVQYVSAFDEEILESPPVDLTRVVPSASEMEEDVVEVAAAAAAEESGQDPADLSETACAPAAEPAPETSKRPLCCGRTSSSPFYYFYQAEDGQCLFLHPVNVRCLIQEYGSLESSPEKITATVVEISGHSMTEDVRQRHRYLCHLPLTCEFSICELALKPPLISKETLEMFSDDIEKRKRLRQKKAREERRRERRIEMEESKRQGKYPEVRIALENLQQFPAFRSCSAEPDGPETQSGTLLSAASSSSSPVSQPEPLSTLTSPAATPGSPSFSLGNLEEEFTLPSFAQMLRAGKAKQETWTSSQAKKKEETTALAPPAPGDSDGESDNSDRVSVPSFQNSFSQAIEAAFLELDKPSTPGRLLEDKKGKRKKQKQKLLFSTSVVHTK</sequence>
<keyword evidence="10 16" id="KW-0863">Zinc-finger</keyword>
<dbReference type="Pfam" id="PF00097">
    <property type="entry name" value="zf-C3HC4"/>
    <property type="match status" value="1"/>
</dbReference>
<evidence type="ECO:0000256" key="15">
    <source>
        <dbReference type="ARBA" id="ARBA00035390"/>
    </source>
</evidence>
<feature type="compositionally biased region" description="Polar residues" evidence="17">
    <location>
        <begin position="743"/>
        <end position="758"/>
    </location>
</feature>
<comment type="subcellular location">
    <subcellularLocation>
        <location evidence="3">Cytoplasm</location>
    </subcellularLocation>
    <subcellularLocation>
        <location evidence="2">Nucleus</location>
    </subcellularLocation>
</comment>
<dbReference type="EC" id="2.3.2.27" evidence="6"/>
<keyword evidence="20" id="KW-1185">Reference proteome</keyword>
<dbReference type="PANTHER" id="PTHR12983:SF9">
    <property type="entry name" value="E3 UBIQUITIN-PROTEIN LIGASE RNF10"/>
    <property type="match status" value="1"/>
</dbReference>
<dbReference type="FunFam" id="3.30.40.10:FF:000112">
    <property type="entry name" value="RING finger protein 10"/>
    <property type="match status" value="1"/>
</dbReference>
<dbReference type="InterPro" id="IPR018957">
    <property type="entry name" value="Znf_C3HC4_RING-type"/>
</dbReference>